<gene>
    <name evidence="6" type="primary">comR</name>
    <name evidence="6" type="ORF">TA5114_01132</name>
</gene>
<evidence type="ECO:0000256" key="3">
    <source>
        <dbReference type="ARBA" id="ARBA00023163"/>
    </source>
</evidence>
<dbReference type="Pfam" id="PF16925">
    <property type="entry name" value="TetR_C_13"/>
    <property type="match status" value="1"/>
</dbReference>
<dbReference type="InterPro" id="IPR036271">
    <property type="entry name" value="Tet_transcr_reg_TetR-rel_C_sf"/>
</dbReference>
<feature type="domain" description="HTH tetR-type" evidence="5">
    <location>
        <begin position="6"/>
        <end position="66"/>
    </location>
</feature>
<keyword evidence="1" id="KW-0805">Transcription regulation</keyword>
<keyword evidence="7" id="KW-1185">Reference proteome</keyword>
<dbReference type="Proteomes" id="UP000051184">
    <property type="component" value="Unassembled WGS sequence"/>
</dbReference>
<dbReference type="SUPFAM" id="SSF48498">
    <property type="entry name" value="Tetracyclin repressor-like, C-terminal domain"/>
    <property type="match status" value="1"/>
</dbReference>
<dbReference type="GO" id="GO:0003677">
    <property type="term" value="F:DNA binding"/>
    <property type="evidence" value="ECO:0007669"/>
    <property type="project" value="UniProtKB-UniRule"/>
</dbReference>
<accession>A0A0P1IP27</accession>
<evidence type="ECO:0000313" key="7">
    <source>
        <dbReference type="Proteomes" id="UP000051184"/>
    </source>
</evidence>
<dbReference type="SUPFAM" id="SSF46689">
    <property type="entry name" value="Homeodomain-like"/>
    <property type="match status" value="1"/>
</dbReference>
<dbReference type="AlphaFoldDB" id="A0A0P1IP27"/>
<dbReference type="PANTHER" id="PTHR47506:SF1">
    <property type="entry name" value="HTH-TYPE TRANSCRIPTIONAL REGULATOR YJDC"/>
    <property type="match status" value="1"/>
</dbReference>
<evidence type="ECO:0000256" key="1">
    <source>
        <dbReference type="ARBA" id="ARBA00023015"/>
    </source>
</evidence>
<dbReference type="STRING" id="1715691.TA5113_02799"/>
<evidence type="ECO:0000256" key="4">
    <source>
        <dbReference type="PROSITE-ProRule" id="PRU00335"/>
    </source>
</evidence>
<dbReference type="Pfam" id="PF00440">
    <property type="entry name" value="TetR_N"/>
    <property type="match status" value="1"/>
</dbReference>
<dbReference type="OrthoDB" id="9779746at2"/>
<evidence type="ECO:0000259" key="5">
    <source>
        <dbReference type="PROSITE" id="PS50977"/>
    </source>
</evidence>
<dbReference type="PROSITE" id="PS50977">
    <property type="entry name" value="HTH_TETR_2"/>
    <property type="match status" value="1"/>
</dbReference>
<sequence length="199" mass="21514">MARPSKIDKDLAVSEAMQAIWSDGYAATSVKAMSERLGITRSSYYNAFGSQEALFKAALTSYAALSPDHVLAEIDDDEPILPLITVMFKTICRVRAEDRHHRGCMIVNALAELAGSHDELGPFLEDWILQSAARLEHLLTIAIQNGELPADTDAHAKALALQASLLGLNTLSKALHSEAELWITAKASLKGLGLFAEAN</sequence>
<dbReference type="Gene3D" id="1.10.10.60">
    <property type="entry name" value="Homeodomain-like"/>
    <property type="match status" value="1"/>
</dbReference>
<evidence type="ECO:0000313" key="6">
    <source>
        <dbReference type="EMBL" id="CUK25334.1"/>
    </source>
</evidence>
<evidence type="ECO:0000256" key="2">
    <source>
        <dbReference type="ARBA" id="ARBA00023125"/>
    </source>
</evidence>
<dbReference type="RefSeq" id="WP_058314309.1">
    <property type="nucleotide sequence ID" value="NZ_CYTO01000024.1"/>
</dbReference>
<keyword evidence="2 4" id="KW-0238">DNA-binding</keyword>
<protein>
    <submittedName>
        <fullName evidence="6">Copper outer membrane regulator</fullName>
    </submittedName>
</protein>
<dbReference type="EMBL" id="CYUE01000012">
    <property type="protein sequence ID" value="CUK25334.1"/>
    <property type="molecule type" value="Genomic_DNA"/>
</dbReference>
<dbReference type="InterPro" id="IPR011075">
    <property type="entry name" value="TetR_C"/>
</dbReference>
<reference evidence="7" key="1">
    <citation type="submission" date="2015-09" db="EMBL/GenBank/DDBJ databases">
        <authorList>
            <person name="Rodrigo-Torres Lidia"/>
            <person name="Arahal R.David."/>
        </authorList>
    </citation>
    <scope>NUCLEOTIDE SEQUENCE [LARGE SCALE GENOMIC DNA]</scope>
    <source>
        <strain evidence="7">CECT 5114</strain>
    </source>
</reference>
<dbReference type="Gene3D" id="1.10.357.10">
    <property type="entry name" value="Tetracycline Repressor, domain 2"/>
    <property type="match status" value="1"/>
</dbReference>
<dbReference type="PANTHER" id="PTHR47506">
    <property type="entry name" value="TRANSCRIPTIONAL REGULATORY PROTEIN"/>
    <property type="match status" value="1"/>
</dbReference>
<dbReference type="InterPro" id="IPR009057">
    <property type="entry name" value="Homeodomain-like_sf"/>
</dbReference>
<organism evidence="6 7">
    <name type="scientific">Cognatishimia activa</name>
    <dbReference type="NCBI Taxonomy" id="1715691"/>
    <lineage>
        <taxon>Bacteria</taxon>
        <taxon>Pseudomonadati</taxon>
        <taxon>Pseudomonadota</taxon>
        <taxon>Alphaproteobacteria</taxon>
        <taxon>Rhodobacterales</taxon>
        <taxon>Paracoccaceae</taxon>
        <taxon>Cognatishimia</taxon>
    </lineage>
</organism>
<keyword evidence="3" id="KW-0804">Transcription</keyword>
<dbReference type="InterPro" id="IPR001647">
    <property type="entry name" value="HTH_TetR"/>
</dbReference>
<feature type="DNA-binding region" description="H-T-H motif" evidence="4">
    <location>
        <begin position="29"/>
        <end position="48"/>
    </location>
</feature>
<proteinExistence type="predicted"/>
<name>A0A0P1IP27_9RHOB</name>